<evidence type="ECO:0000256" key="2">
    <source>
        <dbReference type="ARBA" id="ARBA00004173"/>
    </source>
</evidence>
<proteinExistence type="inferred from homology"/>
<dbReference type="InterPro" id="IPR029209">
    <property type="entry name" value="DML1/Misato_tubulin"/>
</dbReference>
<reference evidence="9" key="1">
    <citation type="submission" date="2020-11" db="EMBL/GenBank/DDBJ databases">
        <title>Kefir isolates.</title>
        <authorList>
            <person name="Marcisauskas S."/>
            <person name="Kim Y."/>
            <person name="Blasche S."/>
        </authorList>
    </citation>
    <scope>NUCLEOTIDE SEQUENCE</scope>
    <source>
        <strain evidence="9">Olga-1</strain>
    </source>
</reference>
<protein>
    <recommendedName>
        <fullName evidence="4">Protein DML1</fullName>
    </recommendedName>
    <alternativeName>
        <fullName evidence="5">Protein dml1</fullName>
    </alternativeName>
</protein>
<feature type="domain" description="Misato Segment II tubulin-like" evidence="7">
    <location>
        <begin position="3"/>
        <end position="114"/>
    </location>
</feature>
<dbReference type="InterPro" id="IPR049942">
    <property type="entry name" value="DML1/Misato"/>
</dbReference>
<dbReference type="GO" id="GO:0005739">
    <property type="term" value="C:mitochondrion"/>
    <property type="evidence" value="ECO:0007669"/>
    <property type="project" value="UniProtKB-SubCell"/>
</dbReference>
<evidence type="ECO:0000256" key="5">
    <source>
        <dbReference type="ARBA" id="ARBA00022030"/>
    </source>
</evidence>
<keyword evidence="10" id="KW-1185">Reference proteome</keyword>
<keyword evidence="6" id="KW-0496">Mitochondrion</keyword>
<evidence type="ECO:0000259" key="8">
    <source>
        <dbReference type="Pfam" id="PF14881"/>
    </source>
</evidence>
<evidence type="ECO:0000313" key="9">
    <source>
        <dbReference type="EMBL" id="KAG0690813.1"/>
    </source>
</evidence>
<dbReference type="InterPro" id="IPR019605">
    <property type="entry name" value="Misato_II_tubulin-like"/>
</dbReference>
<name>A0A9P7BID5_9ASCO</name>
<dbReference type="GO" id="GO:0007005">
    <property type="term" value="P:mitochondrion organization"/>
    <property type="evidence" value="ECO:0007669"/>
    <property type="project" value="InterPro"/>
</dbReference>
<dbReference type="AlphaFoldDB" id="A0A9P7BID5"/>
<dbReference type="PANTHER" id="PTHR13391:SF0">
    <property type="entry name" value="PROTEIN MISATO HOMOLOG 1"/>
    <property type="match status" value="1"/>
</dbReference>
<comment type="function">
    <text evidence="1">Involved in the partitioning of the mitochondrial organelle and mitochondrial DNA (mtDNA) inheritance.</text>
</comment>
<dbReference type="SUPFAM" id="SSF52490">
    <property type="entry name" value="Tubulin nucleotide-binding domain-like"/>
    <property type="match status" value="1"/>
</dbReference>
<dbReference type="EMBL" id="PUHW01000017">
    <property type="protein sequence ID" value="KAG0690813.1"/>
    <property type="molecule type" value="Genomic_DNA"/>
</dbReference>
<comment type="caution">
    <text evidence="9">The sequence shown here is derived from an EMBL/GenBank/DDBJ whole genome shotgun (WGS) entry which is preliminary data.</text>
</comment>
<evidence type="ECO:0000256" key="4">
    <source>
        <dbReference type="ARBA" id="ARBA00014097"/>
    </source>
</evidence>
<feature type="domain" description="DML1/Misato tubulin" evidence="8">
    <location>
        <begin position="125"/>
        <end position="305"/>
    </location>
</feature>
<evidence type="ECO:0000259" key="7">
    <source>
        <dbReference type="Pfam" id="PF10644"/>
    </source>
</evidence>
<evidence type="ECO:0000256" key="6">
    <source>
        <dbReference type="ARBA" id="ARBA00023128"/>
    </source>
</evidence>
<comment type="subcellular location">
    <subcellularLocation>
        <location evidence="2">Mitochondrion</location>
    </subcellularLocation>
</comment>
<accession>A0A9P7BID5</accession>
<evidence type="ECO:0000256" key="3">
    <source>
        <dbReference type="ARBA" id="ARBA00008507"/>
    </source>
</evidence>
<comment type="similarity">
    <text evidence="3">Belongs to the misato family.</text>
</comment>
<evidence type="ECO:0000313" key="10">
    <source>
        <dbReference type="Proteomes" id="UP000697127"/>
    </source>
</evidence>
<sequence length="482" mass="56065">MPEIITLSFSQVANQLTTHFNNFQEDRLFKNPENLNNFTHIIPKSTYNNSKTISNLYPRSILYDYSNGTGALDPHVYFEKQNSNNKYTLEGISNFEKIQITPQISLNSYQEAINDNSELEISNIDNERTDYWSDFTRLTYNPSNVLKHPQYNYNPESNDGIDKNLLSNKFKNHQLGIDSFHNIEIFNNSVDDNIRKLFEESNNVSHMNIVLELDSAWSGICSETIKYTIDEQFNGKGSKIVLWSLQRDSKHLLNNTNFEKLDRIRKFISLNEFNIGGFISLNLDLNLSHIKNKNSLWEKTAFQSIPFDFFNSIKNDDISNLLFQLTDDGQRKFINEIRLSYNDEILNLGCNDIFTNIKQKSNKINHVFSRITVANDGFDKLDNFSDFDSLIKNGTMKNFTQNLKSNYSFNYIDTLPSEFKTAKISAASLGITNSIRDSFTDMYDFVSRYCKTDEREEFKDTLDNFRESYTFGFEPSDEENDD</sequence>
<dbReference type="Pfam" id="PF14881">
    <property type="entry name" value="Tubulin_3"/>
    <property type="match status" value="1"/>
</dbReference>
<dbReference type="PANTHER" id="PTHR13391">
    <property type="entry name" value="MITOCHONDRIAL DISTRIBUTION REGULATOR MISATO"/>
    <property type="match status" value="1"/>
</dbReference>
<dbReference type="InterPro" id="IPR036525">
    <property type="entry name" value="Tubulin/FtsZ_GTPase_sf"/>
</dbReference>
<evidence type="ECO:0000256" key="1">
    <source>
        <dbReference type="ARBA" id="ARBA00003757"/>
    </source>
</evidence>
<gene>
    <name evidence="9" type="primary">DML1</name>
    <name evidence="9" type="ORF">C6P40_001247</name>
</gene>
<dbReference type="Proteomes" id="UP000697127">
    <property type="component" value="Unassembled WGS sequence"/>
</dbReference>
<organism evidence="9 10">
    <name type="scientific">Pichia californica</name>
    <dbReference type="NCBI Taxonomy" id="460514"/>
    <lineage>
        <taxon>Eukaryota</taxon>
        <taxon>Fungi</taxon>
        <taxon>Dikarya</taxon>
        <taxon>Ascomycota</taxon>
        <taxon>Saccharomycotina</taxon>
        <taxon>Pichiomycetes</taxon>
        <taxon>Pichiales</taxon>
        <taxon>Pichiaceae</taxon>
        <taxon>Pichia</taxon>
    </lineage>
</organism>
<dbReference type="Pfam" id="PF10644">
    <property type="entry name" value="Misat_Tub_SegII"/>
    <property type="match status" value="1"/>
</dbReference>